<evidence type="ECO:0000313" key="2">
    <source>
        <dbReference type="Proteomes" id="UP000663841"/>
    </source>
</evidence>
<evidence type="ECO:0000313" key="1">
    <source>
        <dbReference type="EMBL" id="CAE6441489.1"/>
    </source>
</evidence>
<name>A0A8H3AVH1_9AGAM</name>
<dbReference type="Proteomes" id="UP000663841">
    <property type="component" value="Unassembled WGS sequence"/>
</dbReference>
<protein>
    <submittedName>
        <fullName evidence="1">Uncharacterized protein</fullName>
    </submittedName>
</protein>
<dbReference type="AlphaFoldDB" id="A0A8H3AVH1"/>
<accession>A0A8H3AVH1</accession>
<sequence length="174" mass="18977">MHLHLSAGSFHDSSLSRMRLSRLLSQILFVSELLEMGEATKAFTKIEWRYPSCLGLGTCCWNICAFSFTSRNIPGSCPNIMSRILEQCGTERLEPVSVRAHDCHLAHCVLSTFPSLRGRIQAFAVRPISPDELIKVGRTVGMGPSTGNGIAIALGTHSQTQVGMIPMDVSDSSQ</sequence>
<comment type="caution">
    <text evidence="1">The sequence shown here is derived from an EMBL/GenBank/DDBJ whole genome shotgun (WGS) entry which is preliminary data.</text>
</comment>
<reference evidence="1" key="1">
    <citation type="submission" date="2021-01" db="EMBL/GenBank/DDBJ databases">
        <authorList>
            <person name="Kaushik A."/>
        </authorList>
    </citation>
    <scope>NUCLEOTIDE SEQUENCE</scope>
    <source>
        <strain evidence="1">AG3-T5</strain>
    </source>
</reference>
<dbReference type="EMBL" id="CAJMWW010000093">
    <property type="protein sequence ID" value="CAE6441489.1"/>
    <property type="molecule type" value="Genomic_DNA"/>
</dbReference>
<gene>
    <name evidence="1" type="ORF">RDB_LOCUS95793</name>
</gene>
<proteinExistence type="predicted"/>
<organism evidence="1 2">
    <name type="scientific">Rhizoctonia solani</name>
    <dbReference type="NCBI Taxonomy" id="456999"/>
    <lineage>
        <taxon>Eukaryota</taxon>
        <taxon>Fungi</taxon>
        <taxon>Dikarya</taxon>
        <taxon>Basidiomycota</taxon>
        <taxon>Agaricomycotina</taxon>
        <taxon>Agaricomycetes</taxon>
        <taxon>Cantharellales</taxon>
        <taxon>Ceratobasidiaceae</taxon>
        <taxon>Rhizoctonia</taxon>
    </lineage>
</organism>